<evidence type="ECO:0000256" key="5">
    <source>
        <dbReference type="ARBA" id="ARBA00023163"/>
    </source>
</evidence>
<feature type="domain" description="Response regulatory" evidence="8">
    <location>
        <begin position="3"/>
        <end position="117"/>
    </location>
</feature>
<dbReference type="GO" id="GO:0003677">
    <property type="term" value="F:DNA binding"/>
    <property type="evidence" value="ECO:0007669"/>
    <property type="project" value="UniProtKB-KW"/>
</dbReference>
<dbReference type="OrthoDB" id="9763792at2"/>
<gene>
    <name evidence="9" type="ORF">SAMN05660330_01724</name>
</gene>
<keyword evidence="6" id="KW-0597">Phosphoprotein</keyword>
<dbReference type="InterPro" id="IPR025944">
    <property type="entry name" value="Sigma_54_int_dom_CS"/>
</dbReference>
<dbReference type="PROSITE" id="PS00675">
    <property type="entry name" value="SIGMA54_INTERACT_1"/>
    <property type="match status" value="1"/>
</dbReference>
<name>A0A1H0PS62_9BACT</name>
<dbReference type="InterPro" id="IPR011006">
    <property type="entry name" value="CheY-like_superfamily"/>
</dbReference>
<keyword evidence="1" id="KW-0547">Nucleotide-binding</keyword>
<dbReference type="InterPro" id="IPR027417">
    <property type="entry name" value="P-loop_NTPase"/>
</dbReference>
<dbReference type="Pfam" id="PF25601">
    <property type="entry name" value="AAA_lid_14"/>
    <property type="match status" value="1"/>
</dbReference>
<protein>
    <submittedName>
        <fullName evidence="9">Two-component system, NtrC family, response regulator</fullName>
    </submittedName>
</protein>
<dbReference type="CDD" id="cd00156">
    <property type="entry name" value="REC"/>
    <property type="match status" value="1"/>
</dbReference>
<accession>A0A1H0PS62</accession>
<proteinExistence type="predicted"/>
<evidence type="ECO:0000313" key="10">
    <source>
        <dbReference type="Proteomes" id="UP000199073"/>
    </source>
</evidence>
<dbReference type="Proteomes" id="UP000199073">
    <property type="component" value="Unassembled WGS sequence"/>
</dbReference>
<evidence type="ECO:0000256" key="4">
    <source>
        <dbReference type="ARBA" id="ARBA00023125"/>
    </source>
</evidence>
<dbReference type="InterPro" id="IPR025943">
    <property type="entry name" value="Sigma_54_int_dom_ATP-bd_2"/>
</dbReference>
<dbReference type="CDD" id="cd00009">
    <property type="entry name" value="AAA"/>
    <property type="match status" value="1"/>
</dbReference>
<dbReference type="Gene3D" id="3.40.50.300">
    <property type="entry name" value="P-loop containing nucleotide triphosphate hydrolases"/>
    <property type="match status" value="1"/>
</dbReference>
<dbReference type="Gene3D" id="3.40.50.2300">
    <property type="match status" value="1"/>
</dbReference>
<dbReference type="STRING" id="91360.SAMN05660330_01724"/>
<dbReference type="FunFam" id="3.40.50.300:FF:000006">
    <property type="entry name" value="DNA-binding transcriptional regulator NtrC"/>
    <property type="match status" value="1"/>
</dbReference>
<dbReference type="RefSeq" id="WP_092221836.1">
    <property type="nucleotide sequence ID" value="NZ_FNJI01000010.1"/>
</dbReference>
<dbReference type="Pfam" id="PF00158">
    <property type="entry name" value="Sigma54_activat"/>
    <property type="match status" value="1"/>
</dbReference>
<evidence type="ECO:0000313" key="9">
    <source>
        <dbReference type="EMBL" id="SDP07368.1"/>
    </source>
</evidence>
<dbReference type="Pfam" id="PF00072">
    <property type="entry name" value="Response_reg"/>
    <property type="match status" value="1"/>
</dbReference>
<reference evidence="9 10" key="1">
    <citation type="submission" date="2016-10" db="EMBL/GenBank/DDBJ databases">
        <authorList>
            <person name="de Groot N.N."/>
        </authorList>
    </citation>
    <scope>NUCLEOTIDE SEQUENCE [LARGE SCALE GENOMIC DNA]</scope>
    <source>
        <strain evidence="9 10">DSM 12130</strain>
    </source>
</reference>
<dbReference type="Gene3D" id="1.10.8.60">
    <property type="match status" value="1"/>
</dbReference>
<evidence type="ECO:0000259" key="7">
    <source>
        <dbReference type="PROSITE" id="PS50045"/>
    </source>
</evidence>
<keyword evidence="3" id="KW-0805">Transcription regulation</keyword>
<dbReference type="PROSITE" id="PS00688">
    <property type="entry name" value="SIGMA54_INTERACT_3"/>
    <property type="match status" value="1"/>
</dbReference>
<dbReference type="SUPFAM" id="SSF46689">
    <property type="entry name" value="Homeodomain-like"/>
    <property type="match status" value="1"/>
</dbReference>
<dbReference type="InterPro" id="IPR001789">
    <property type="entry name" value="Sig_transdc_resp-reg_receiver"/>
</dbReference>
<dbReference type="AlphaFoldDB" id="A0A1H0PS62"/>
<evidence type="ECO:0000259" key="8">
    <source>
        <dbReference type="PROSITE" id="PS50110"/>
    </source>
</evidence>
<dbReference type="SUPFAM" id="SSF52540">
    <property type="entry name" value="P-loop containing nucleoside triphosphate hydrolases"/>
    <property type="match status" value="1"/>
</dbReference>
<dbReference type="InterPro" id="IPR003593">
    <property type="entry name" value="AAA+_ATPase"/>
</dbReference>
<dbReference type="SMART" id="SM00448">
    <property type="entry name" value="REC"/>
    <property type="match status" value="1"/>
</dbReference>
<dbReference type="PROSITE" id="PS50045">
    <property type="entry name" value="SIGMA54_INTERACT_4"/>
    <property type="match status" value="1"/>
</dbReference>
<dbReference type="EMBL" id="FNJI01000010">
    <property type="protein sequence ID" value="SDP07368.1"/>
    <property type="molecule type" value="Genomic_DNA"/>
</dbReference>
<organism evidence="9 10">
    <name type="scientific">Desulforhopalus singaporensis</name>
    <dbReference type="NCBI Taxonomy" id="91360"/>
    <lineage>
        <taxon>Bacteria</taxon>
        <taxon>Pseudomonadati</taxon>
        <taxon>Thermodesulfobacteriota</taxon>
        <taxon>Desulfobulbia</taxon>
        <taxon>Desulfobulbales</taxon>
        <taxon>Desulfocapsaceae</taxon>
        <taxon>Desulforhopalus</taxon>
    </lineage>
</organism>
<feature type="modified residue" description="4-aspartylphosphate" evidence="6">
    <location>
        <position position="52"/>
    </location>
</feature>
<feature type="domain" description="Sigma-54 factor interaction" evidence="7">
    <location>
        <begin position="137"/>
        <end position="366"/>
    </location>
</feature>
<evidence type="ECO:0000256" key="3">
    <source>
        <dbReference type="ARBA" id="ARBA00023015"/>
    </source>
</evidence>
<dbReference type="SUPFAM" id="SSF52172">
    <property type="entry name" value="CheY-like"/>
    <property type="match status" value="1"/>
</dbReference>
<dbReference type="PROSITE" id="PS00676">
    <property type="entry name" value="SIGMA54_INTERACT_2"/>
    <property type="match status" value="1"/>
</dbReference>
<evidence type="ECO:0000256" key="2">
    <source>
        <dbReference type="ARBA" id="ARBA00022840"/>
    </source>
</evidence>
<dbReference type="Gene3D" id="1.10.10.60">
    <property type="entry name" value="Homeodomain-like"/>
    <property type="match status" value="1"/>
</dbReference>
<keyword evidence="10" id="KW-1185">Reference proteome</keyword>
<dbReference type="GO" id="GO:0006355">
    <property type="term" value="P:regulation of DNA-templated transcription"/>
    <property type="evidence" value="ECO:0007669"/>
    <property type="project" value="InterPro"/>
</dbReference>
<keyword evidence="2" id="KW-0067">ATP-binding</keyword>
<keyword evidence="5" id="KW-0804">Transcription</keyword>
<dbReference type="InterPro" id="IPR058031">
    <property type="entry name" value="AAA_lid_NorR"/>
</dbReference>
<dbReference type="InterPro" id="IPR025662">
    <property type="entry name" value="Sigma_54_int_dom_ATP-bd_1"/>
</dbReference>
<dbReference type="GO" id="GO:0005524">
    <property type="term" value="F:ATP binding"/>
    <property type="evidence" value="ECO:0007669"/>
    <property type="project" value="UniProtKB-KW"/>
</dbReference>
<dbReference type="PANTHER" id="PTHR32071:SF113">
    <property type="entry name" value="ALGINATE BIOSYNTHESIS TRANSCRIPTIONAL REGULATORY PROTEIN ALGB"/>
    <property type="match status" value="1"/>
</dbReference>
<dbReference type="SMART" id="SM00382">
    <property type="entry name" value="AAA"/>
    <property type="match status" value="1"/>
</dbReference>
<evidence type="ECO:0000256" key="6">
    <source>
        <dbReference type="PROSITE-ProRule" id="PRU00169"/>
    </source>
</evidence>
<dbReference type="GO" id="GO:0000160">
    <property type="term" value="P:phosphorelay signal transduction system"/>
    <property type="evidence" value="ECO:0007669"/>
    <property type="project" value="InterPro"/>
</dbReference>
<evidence type="ECO:0000256" key="1">
    <source>
        <dbReference type="ARBA" id="ARBA00022741"/>
    </source>
</evidence>
<dbReference type="PANTHER" id="PTHR32071">
    <property type="entry name" value="TRANSCRIPTIONAL REGULATORY PROTEIN"/>
    <property type="match status" value="1"/>
</dbReference>
<dbReference type="InterPro" id="IPR002078">
    <property type="entry name" value="Sigma_54_int"/>
</dbReference>
<sequence length="480" mass="54096">MGEILIIDDDPEICETLESLVQRQGHSALSIRSLTKGRAALEKHCFDILFLDVRLPDGNGLDILPQLTLLPKPPEVIILTGKGDPDGAELAIKGGVWDYILKPSSVKEITLTLNRAIRYRQEKQGNNGDVILATKTIIGESSSIKAVKRQLLQVAKSSSNLLITGETGTGKEVFARAIHDNSVRKDHPFVVVDCASLTESLVESILFGHRKGAFTGAHQHQQGLVKQADGGTLFLDEIGEMPLSMQKSFLRVLQERVFRAVGDSREQTSDFRLIAATNRDLDGMARDGSFRNDLLYRIKTMQLNLPPLRIRTGDIRLLADYRVEQLCKRYDMAPKEINSDFFELLEKYNWPGNIRELFNNIERALVAAGVEKQLYAMHLPRTLRIAVAKQQIEQLSDQGREITTDNDPAVRNIRQQLFDALFHQSPPSMKTFRDLTERFYLITLIERYNGNLTEILNTSGLSRSHLYSLLKKHQLTVAQQ</sequence>
<keyword evidence="4" id="KW-0238">DNA-binding</keyword>
<dbReference type="PROSITE" id="PS50110">
    <property type="entry name" value="RESPONSE_REGULATORY"/>
    <property type="match status" value="1"/>
</dbReference>
<dbReference type="InterPro" id="IPR009057">
    <property type="entry name" value="Homeodomain-like_sf"/>
</dbReference>